<dbReference type="Proteomes" id="UP000813461">
    <property type="component" value="Unassembled WGS sequence"/>
</dbReference>
<name>A0A8K0VXC5_9PLEO</name>
<keyword evidence="1" id="KW-1133">Transmembrane helix</keyword>
<gene>
    <name evidence="2" type="ORF">FB567DRAFT_444586</name>
</gene>
<dbReference type="EMBL" id="JAGMVJ010000011">
    <property type="protein sequence ID" value="KAH7086229.1"/>
    <property type="molecule type" value="Genomic_DNA"/>
</dbReference>
<evidence type="ECO:0000256" key="1">
    <source>
        <dbReference type="SAM" id="Phobius"/>
    </source>
</evidence>
<keyword evidence="1" id="KW-0812">Transmembrane</keyword>
<keyword evidence="3" id="KW-1185">Reference proteome</keyword>
<comment type="caution">
    <text evidence="2">The sequence shown here is derived from an EMBL/GenBank/DDBJ whole genome shotgun (WGS) entry which is preliminary data.</text>
</comment>
<feature type="transmembrane region" description="Helical" evidence="1">
    <location>
        <begin position="351"/>
        <end position="374"/>
    </location>
</feature>
<organism evidence="2 3">
    <name type="scientific">Paraphoma chrysanthemicola</name>
    <dbReference type="NCBI Taxonomy" id="798071"/>
    <lineage>
        <taxon>Eukaryota</taxon>
        <taxon>Fungi</taxon>
        <taxon>Dikarya</taxon>
        <taxon>Ascomycota</taxon>
        <taxon>Pezizomycotina</taxon>
        <taxon>Dothideomycetes</taxon>
        <taxon>Pleosporomycetidae</taxon>
        <taxon>Pleosporales</taxon>
        <taxon>Pleosporineae</taxon>
        <taxon>Phaeosphaeriaceae</taxon>
        <taxon>Paraphoma</taxon>
    </lineage>
</organism>
<sequence length="390" mass="45047">MNTINHIHPLTCSDTTNLWADLNKLGEVLWNWHLCNACTPDTVCHFQYCPWHNRNALGFFQNYYESMTSDYHPQARKQIVLNSRDDLLAIVQHMKQHPTLTRTEVMRECFHTSDEQDPGPLVWRDRDRAVSMAASLIFCVDFGYEKAHADDNDPFKWEDGWKLSEIVGKLFPSQSGLTKPISKDAWSQVEIKEWFSAENLKKKIKGLSFEATDDLRNHLRFDQHARVLQVFQGTAVMKQILLASQTNADVCFIPRALAVECCSTIYNLLFDFDNGASYKILEGLVRKNGFYEDLKSYNSAFHQIDIENDDKFPYFGCRLNILLEEMQDPSPANWFERLFDSGEKSAERRMLMITMIGVAITAMSSTLNLIVASYQAYVGYQAWQSQTREQ</sequence>
<accession>A0A8K0VXC5</accession>
<dbReference type="AlphaFoldDB" id="A0A8K0VXC5"/>
<protein>
    <submittedName>
        <fullName evidence="2">Uncharacterized protein</fullName>
    </submittedName>
</protein>
<evidence type="ECO:0000313" key="3">
    <source>
        <dbReference type="Proteomes" id="UP000813461"/>
    </source>
</evidence>
<reference evidence="2" key="1">
    <citation type="journal article" date="2021" name="Nat. Commun.">
        <title>Genetic determinants of endophytism in the Arabidopsis root mycobiome.</title>
        <authorList>
            <person name="Mesny F."/>
            <person name="Miyauchi S."/>
            <person name="Thiergart T."/>
            <person name="Pickel B."/>
            <person name="Atanasova L."/>
            <person name="Karlsson M."/>
            <person name="Huettel B."/>
            <person name="Barry K.W."/>
            <person name="Haridas S."/>
            <person name="Chen C."/>
            <person name="Bauer D."/>
            <person name="Andreopoulos W."/>
            <person name="Pangilinan J."/>
            <person name="LaButti K."/>
            <person name="Riley R."/>
            <person name="Lipzen A."/>
            <person name="Clum A."/>
            <person name="Drula E."/>
            <person name="Henrissat B."/>
            <person name="Kohler A."/>
            <person name="Grigoriev I.V."/>
            <person name="Martin F.M."/>
            <person name="Hacquard S."/>
        </authorList>
    </citation>
    <scope>NUCLEOTIDE SEQUENCE</scope>
    <source>
        <strain evidence="2">MPI-SDFR-AT-0120</strain>
    </source>
</reference>
<evidence type="ECO:0000313" key="2">
    <source>
        <dbReference type="EMBL" id="KAH7086229.1"/>
    </source>
</evidence>
<dbReference type="OrthoDB" id="5428890at2759"/>
<keyword evidence="1" id="KW-0472">Membrane</keyword>
<proteinExistence type="predicted"/>